<gene>
    <name evidence="1" type="ORF">EJ995_01305</name>
</gene>
<evidence type="ECO:0008006" key="3">
    <source>
        <dbReference type="Google" id="ProtNLM"/>
    </source>
</evidence>
<dbReference type="SUPFAM" id="SSF53474">
    <property type="entry name" value="alpha/beta-Hydrolases"/>
    <property type="match status" value="1"/>
</dbReference>
<dbReference type="Gene3D" id="3.40.50.1820">
    <property type="entry name" value="alpha/beta hydrolase"/>
    <property type="match status" value="1"/>
</dbReference>
<dbReference type="InterPro" id="IPR029058">
    <property type="entry name" value="AB_hydrolase_fold"/>
</dbReference>
<dbReference type="OrthoDB" id="1095982at2"/>
<dbReference type="KEGG" id="noj:EJ995_01305"/>
<dbReference type="Proteomes" id="UP000279600">
    <property type="component" value="Chromosome"/>
</dbReference>
<dbReference type="RefSeq" id="WP_126444857.1">
    <property type="nucleotide sequence ID" value="NZ_CP034549.1"/>
</dbReference>
<sequence>MNRILIFLVIGITFASCKQGNEEKAGQTTRETEFKKVVRDDYQLYKPASEIKAVLILFGGYPEDAEGIKREFPILEDARNNSIAVIMSNYNQKLWLEENEKRQLATSLQDIFEEHHLPSENVVVGGYSSGGVVSLLISDFIIGHKQFYIDPKGVFIVDSPIDLEVLYRTAEKNIERDFSEPSIQESTWLLKELGSGLGNPDEHIENYEQSSIYTYSTGNISNLKKLKKTKIRLYTEPDTLWWQENRMASYDETNAFYIQDLHRILTQQGYNKVEYIPTVDKGYRANGMRHPHSWSIVDKADLIDWILN</sequence>
<dbReference type="PROSITE" id="PS51257">
    <property type="entry name" value="PROKAR_LIPOPROTEIN"/>
    <property type="match status" value="1"/>
</dbReference>
<evidence type="ECO:0000313" key="2">
    <source>
        <dbReference type="Proteomes" id="UP000279600"/>
    </source>
</evidence>
<proteinExistence type="predicted"/>
<name>A0A3S9MUS9_9FLAO</name>
<organism evidence="1 2">
    <name type="scientific">Nonlabens ponticola</name>
    <dbReference type="NCBI Taxonomy" id="2496866"/>
    <lineage>
        <taxon>Bacteria</taxon>
        <taxon>Pseudomonadati</taxon>
        <taxon>Bacteroidota</taxon>
        <taxon>Flavobacteriia</taxon>
        <taxon>Flavobacteriales</taxon>
        <taxon>Flavobacteriaceae</taxon>
        <taxon>Nonlabens</taxon>
    </lineage>
</organism>
<reference evidence="1 2" key="1">
    <citation type="submission" date="2018-12" db="EMBL/GenBank/DDBJ databases">
        <title>Complete genome of Nonlabens sp. MJ115.</title>
        <authorList>
            <person name="Choi H.S."/>
            <person name="Jung J."/>
        </authorList>
    </citation>
    <scope>NUCLEOTIDE SEQUENCE [LARGE SCALE GENOMIC DNA]</scope>
    <source>
        <strain evidence="1 2">MJ115</strain>
    </source>
</reference>
<keyword evidence="2" id="KW-1185">Reference proteome</keyword>
<protein>
    <recommendedName>
        <fullName evidence="3">Alpha/beta hydrolase</fullName>
    </recommendedName>
</protein>
<accession>A0A3S9MUS9</accession>
<dbReference type="AlphaFoldDB" id="A0A3S9MUS9"/>
<evidence type="ECO:0000313" key="1">
    <source>
        <dbReference type="EMBL" id="AZQ42936.1"/>
    </source>
</evidence>
<dbReference type="EMBL" id="CP034549">
    <property type="protein sequence ID" value="AZQ42936.1"/>
    <property type="molecule type" value="Genomic_DNA"/>
</dbReference>